<gene>
    <name evidence="8" type="ORF">B0A89_10030</name>
</gene>
<proteinExistence type="inferred from homology"/>
<dbReference type="InterPro" id="IPR036249">
    <property type="entry name" value="Thioredoxin-like_sf"/>
</dbReference>
<organism evidence="8 9">
    <name type="scientific">Paracoccus contaminans</name>
    <dbReference type="NCBI Taxonomy" id="1945662"/>
    <lineage>
        <taxon>Bacteria</taxon>
        <taxon>Pseudomonadati</taxon>
        <taxon>Pseudomonadota</taxon>
        <taxon>Alphaproteobacteria</taxon>
        <taxon>Rhodobacterales</taxon>
        <taxon>Paracoccaceae</taxon>
        <taxon>Paracoccus</taxon>
    </lineage>
</organism>
<evidence type="ECO:0000313" key="9">
    <source>
        <dbReference type="Proteomes" id="UP000193017"/>
    </source>
</evidence>
<dbReference type="PROSITE" id="PS51353">
    <property type="entry name" value="ARSC"/>
    <property type="match status" value="1"/>
</dbReference>
<dbReference type="GO" id="GO:0046685">
    <property type="term" value="P:response to arsenic-containing substance"/>
    <property type="evidence" value="ECO:0007669"/>
    <property type="project" value="UniProtKB-KW"/>
</dbReference>
<dbReference type="InterPro" id="IPR006660">
    <property type="entry name" value="Arsenate_reductase-like"/>
</dbReference>
<dbReference type="CDD" id="cd03034">
    <property type="entry name" value="ArsC_ArsC"/>
    <property type="match status" value="1"/>
</dbReference>
<dbReference type="EC" id="1.20.4.1" evidence="4 7"/>
<comment type="catalytic activity">
    <reaction evidence="7">
        <text>[glutaredoxin]-dithiol + arsenate + glutathione + H(+) = glutathionyl-S-S-[glutaredoxin] + arsenite + H2O</text>
        <dbReference type="Rhea" id="RHEA:22016"/>
        <dbReference type="Rhea" id="RHEA-COMP:10729"/>
        <dbReference type="Rhea" id="RHEA-COMP:17668"/>
        <dbReference type="ChEBI" id="CHEBI:15377"/>
        <dbReference type="ChEBI" id="CHEBI:15378"/>
        <dbReference type="ChEBI" id="CHEBI:29242"/>
        <dbReference type="ChEBI" id="CHEBI:29950"/>
        <dbReference type="ChEBI" id="CHEBI:48597"/>
        <dbReference type="ChEBI" id="CHEBI:57925"/>
        <dbReference type="ChEBI" id="CHEBI:146199"/>
        <dbReference type="EC" id="1.20.4.1"/>
    </reaction>
</comment>
<dbReference type="InterPro" id="IPR006659">
    <property type="entry name" value="Arsenate_reductase"/>
</dbReference>
<dbReference type="Proteomes" id="UP000193017">
    <property type="component" value="Chromosome"/>
</dbReference>
<evidence type="ECO:0000256" key="7">
    <source>
        <dbReference type="RuleBase" id="RU362029"/>
    </source>
</evidence>
<comment type="similarity">
    <text evidence="1 6 7">Belongs to the ArsC family.</text>
</comment>
<evidence type="ECO:0000256" key="1">
    <source>
        <dbReference type="ARBA" id="ARBA00007198"/>
    </source>
</evidence>
<dbReference type="Pfam" id="PF03960">
    <property type="entry name" value="ArsC"/>
    <property type="match status" value="1"/>
</dbReference>
<dbReference type="RefSeq" id="WP_085378035.1">
    <property type="nucleotide sequence ID" value="NZ_CP020612.1"/>
</dbReference>
<dbReference type="PANTHER" id="PTHR30041">
    <property type="entry name" value="ARSENATE REDUCTASE"/>
    <property type="match status" value="1"/>
</dbReference>
<dbReference type="Gene3D" id="3.40.30.10">
    <property type="entry name" value="Glutaredoxin"/>
    <property type="match status" value="1"/>
</dbReference>
<reference evidence="8 9" key="1">
    <citation type="submission" date="2017-03" db="EMBL/GenBank/DDBJ databases">
        <title>Genome sequence of Paracoccus contaminans isolated from a water microcosm.</title>
        <authorList>
            <person name="Aurass P."/>
            <person name="Karste S."/>
            <person name="Trost E."/>
            <person name="Glaeser S.P."/>
            <person name="Kaempfer P."/>
            <person name="Flieger A."/>
        </authorList>
    </citation>
    <scope>NUCLEOTIDE SEQUENCE [LARGE SCALE GENOMIC DNA]</scope>
    <source>
        <strain evidence="9">RKI 16-01929T\LMG 29738T\CCM 8701T\CIP 111112T</strain>
    </source>
</reference>
<dbReference type="AlphaFoldDB" id="A0A1W6CYK1"/>
<dbReference type="STRING" id="1945662.B0A89_10030"/>
<keyword evidence="3 7" id="KW-0560">Oxidoreductase</keyword>
<sequence length="134" mass="13992">MTVTIWHNPKCGTSRKVLAMIRASGVEPEVIAYLNHPPPAETIRRLAAEAGLTIRQLLRQKEAPFAELGLGDPALSDAQLLDAVAGHPVLLERPLVRTPRGTRLCRPAEAVLDLLDPAPAAGGAPAGAGAPSAC</sequence>
<evidence type="ECO:0000313" key="8">
    <source>
        <dbReference type="EMBL" id="ARJ69915.1"/>
    </source>
</evidence>
<evidence type="ECO:0000256" key="6">
    <source>
        <dbReference type="PROSITE-ProRule" id="PRU01282"/>
    </source>
</evidence>
<dbReference type="GO" id="GO:0008794">
    <property type="term" value="F:arsenate reductase (glutaredoxin) activity"/>
    <property type="evidence" value="ECO:0007669"/>
    <property type="project" value="UniProtKB-UniRule"/>
</dbReference>
<dbReference type="SUPFAM" id="SSF52833">
    <property type="entry name" value="Thioredoxin-like"/>
    <property type="match status" value="1"/>
</dbReference>
<evidence type="ECO:0000256" key="2">
    <source>
        <dbReference type="ARBA" id="ARBA00022849"/>
    </source>
</evidence>
<keyword evidence="9" id="KW-1185">Reference proteome</keyword>
<evidence type="ECO:0000256" key="3">
    <source>
        <dbReference type="ARBA" id="ARBA00023002"/>
    </source>
</evidence>
<protein>
    <recommendedName>
        <fullName evidence="5 7">Arsenate reductase</fullName>
        <ecNumber evidence="4 7">1.20.4.1</ecNumber>
    </recommendedName>
</protein>
<name>A0A1W6CYK1_9RHOB</name>
<keyword evidence="2" id="KW-0059">Arsenical resistance</keyword>
<dbReference type="EMBL" id="CP020612">
    <property type="protein sequence ID" value="ARJ69915.1"/>
    <property type="molecule type" value="Genomic_DNA"/>
</dbReference>
<evidence type="ECO:0000256" key="5">
    <source>
        <dbReference type="ARBA" id="ARBA00039879"/>
    </source>
</evidence>
<evidence type="ECO:0000256" key="4">
    <source>
        <dbReference type="ARBA" id="ARBA00038969"/>
    </source>
</evidence>
<dbReference type="OrthoDB" id="9790554at2"/>
<accession>A0A1W6CYK1</accession>
<dbReference type="KEGG" id="pcon:B0A89_10030"/>
<dbReference type="PANTHER" id="PTHR30041:SF5">
    <property type="entry name" value="ARSENATE REDUCTASE-RELATED"/>
    <property type="match status" value="1"/>
</dbReference>
<dbReference type="NCBIfam" id="TIGR00014">
    <property type="entry name" value="arsC"/>
    <property type="match status" value="1"/>
</dbReference>